<dbReference type="Pfam" id="PF10988">
    <property type="entry name" value="DUF2807"/>
    <property type="match status" value="1"/>
</dbReference>
<dbReference type="Gene3D" id="2.160.20.120">
    <property type="match status" value="1"/>
</dbReference>
<comment type="caution">
    <text evidence="3">The sequence shown here is derived from an EMBL/GenBank/DDBJ whole genome shotgun (WGS) entry which is preliminary data.</text>
</comment>
<accession>A0ABP8I6B7</accession>
<feature type="chain" id="PRO_5046375985" evidence="1">
    <location>
        <begin position="24"/>
        <end position="244"/>
    </location>
</feature>
<dbReference type="Proteomes" id="UP001501153">
    <property type="component" value="Unassembled WGS sequence"/>
</dbReference>
<evidence type="ECO:0000313" key="4">
    <source>
        <dbReference type="Proteomes" id="UP001501153"/>
    </source>
</evidence>
<feature type="signal peptide" evidence="1">
    <location>
        <begin position="1"/>
        <end position="23"/>
    </location>
</feature>
<keyword evidence="1" id="KW-0732">Signal</keyword>
<dbReference type="InterPro" id="IPR021255">
    <property type="entry name" value="DUF2807"/>
</dbReference>
<protein>
    <submittedName>
        <fullName evidence="3">Head GIN domain-containing protein</fullName>
    </submittedName>
</protein>
<dbReference type="PANTHER" id="PTHR39200:SF1">
    <property type="entry name" value="AUTO-TRANSPORTER ADHESIN HEAD GIN DOMAIN-CONTAINING PROTEIN-RELATED"/>
    <property type="match status" value="1"/>
</dbReference>
<feature type="domain" description="Putative auto-transporter adhesin head GIN" evidence="2">
    <location>
        <begin position="43"/>
        <end position="229"/>
    </location>
</feature>
<gene>
    <name evidence="3" type="ORF">GCM10023185_11210</name>
</gene>
<evidence type="ECO:0000259" key="2">
    <source>
        <dbReference type="Pfam" id="PF10988"/>
    </source>
</evidence>
<dbReference type="PANTHER" id="PTHR39200">
    <property type="entry name" value="HYPOTHETICAL EXPORTED PROTEIN"/>
    <property type="match status" value="1"/>
</dbReference>
<organism evidence="3 4">
    <name type="scientific">Hymenobacter saemangeumensis</name>
    <dbReference type="NCBI Taxonomy" id="1084522"/>
    <lineage>
        <taxon>Bacteria</taxon>
        <taxon>Pseudomonadati</taxon>
        <taxon>Bacteroidota</taxon>
        <taxon>Cytophagia</taxon>
        <taxon>Cytophagales</taxon>
        <taxon>Hymenobacteraceae</taxon>
        <taxon>Hymenobacter</taxon>
    </lineage>
</organism>
<evidence type="ECO:0000313" key="3">
    <source>
        <dbReference type="EMBL" id="GAA4352013.1"/>
    </source>
</evidence>
<name>A0ABP8I6B7_9BACT</name>
<reference evidence="4" key="1">
    <citation type="journal article" date="2019" name="Int. J. Syst. Evol. Microbiol.">
        <title>The Global Catalogue of Microorganisms (GCM) 10K type strain sequencing project: providing services to taxonomists for standard genome sequencing and annotation.</title>
        <authorList>
            <consortium name="The Broad Institute Genomics Platform"/>
            <consortium name="The Broad Institute Genome Sequencing Center for Infectious Disease"/>
            <person name="Wu L."/>
            <person name="Ma J."/>
        </authorList>
    </citation>
    <scope>NUCLEOTIDE SEQUENCE [LARGE SCALE GENOMIC DNA]</scope>
    <source>
        <strain evidence="4">JCM 17923</strain>
    </source>
</reference>
<evidence type="ECO:0000256" key="1">
    <source>
        <dbReference type="SAM" id="SignalP"/>
    </source>
</evidence>
<keyword evidence="4" id="KW-1185">Reference proteome</keyword>
<proteinExistence type="predicted"/>
<sequence length="244" mass="25516">MPMKASRLLLVSALALSSSAVLTSFRLADSDEKPARNMREVPAFTRLALGNSARVVLRQGSPQRVEVEASAADQQWLETTVKGNQLRIGTRSEQSKPRWHQFEGPVVVYITMPVVTGLSVNGSGKLKAETDIKTDKLDVAMNGPGGLELHGVQAAELETSLNGSGEVLLGGNCPRHDASINGSGAVRAGKLRSETASVSIHGSGDAHIYATKTLKATVVGSGDVYVGGGAQVSSTTIGSGRVRQ</sequence>
<dbReference type="EMBL" id="BAABGZ010000013">
    <property type="protein sequence ID" value="GAA4352013.1"/>
    <property type="molecule type" value="Genomic_DNA"/>
</dbReference>